<feature type="compositionally biased region" description="Basic and acidic residues" evidence="1">
    <location>
        <begin position="166"/>
        <end position="178"/>
    </location>
</feature>
<accession>D9SN67</accession>
<protein>
    <recommendedName>
        <fullName evidence="6">Cellulosome anchoring protein cohesin region</fullName>
    </recommendedName>
</protein>
<feature type="chain" id="PRO_5003128277" description="Cellulosome anchoring protein cohesin region" evidence="3">
    <location>
        <begin position="26"/>
        <end position="319"/>
    </location>
</feature>
<evidence type="ECO:0000256" key="2">
    <source>
        <dbReference type="SAM" id="Phobius"/>
    </source>
</evidence>
<dbReference type="Proteomes" id="UP000002730">
    <property type="component" value="Chromosome"/>
</dbReference>
<dbReference type="SUPFAM" id="SSF49384">
    <property type="entry name" value="Carbohydrate-binding domain"/>
    <property type="match status" value="1"/>
</dbReference>
<dbReference type="HOGENOM" id="CLU_870702_0_0_9"/>
<dbReference type="CDD" id="cd08547">
    <property type="entry name" value="Type_II_cohesin"/>
    <property type="match status" value="1"/>
</dbReference>
<feature type="compositionally biased region" description="Polar residues" evidence="1">
    <location>
        <begin position="179"/>
        <end position="232"/>
    </location>
</feature>
<dbReference type="eggNOG" id="ENOG50323QM">
    <property type="taxonomic scope" value="Bacteria"/>
</dbReference>
<dbReference type="KEGG" id="ccb:Clocel_2192"/>
<keyword evidence="5" id="KW-1185">Reference proteome</keyword>
<dbReference type="EMBL" id="CP002160">
    <property type="protein sequence ID" value="ADL51933.1"/>
    <property type="molecule type" value="Genomic_DNA"/>
</dbReference>
<keyword evidence="2" id="KW-0812">Transmembrane</keyword>
<evidence type="ECO:0000256" key="3">
    <source>
        <dbReference type="SAM" id="SignalP"/>
    </source>
</evidence>
<dbReference type="OrthoDB" id="1938646at2"/>
<feature type="signal peptide" evidence="3">
    <location>
        <begin position="1"/>
        <end position="25"/>
    </location>
</feature>
<evidence type="ECO:0000313" key="4">
    <source>
        <dbReference type="EMBL" id="ADL51933.1"/>
    </source>
</evidence>
<evidence type="ECO:0000256" key="1">
    <source>
        <dbReference type="SAM" id="MobiDB-lite"/>
    </source>
</evidence>
<proteinExistence type="predicted"/>
<feature type="transmembrane region" description="Helical" evidence="2">
    <location>
        <begin position="289"/>
        <end position="308"/>
    </location>
</feature>
<dbReference type="AlphaFoldDB" id="D9SN67"/>
<feature type="region of interest" description="Disordered" evidence="1">
    <location>
        <begin position="166"/>
        <end position="232"/>
    </location>
</feature>
<dbReference type="Gene3D" id="2.60.40.680">
    <property type="match status" value="1"/>
</dbReference>
<keyword evidence="2" id="KW-1133">Transmembrane helix</keyword>
<keyword evidence="2" id="KW-0472">Membrane</keyword>
<gene>
    <name evidence="4" type="ordered locus">Clocel_2192</name>
</gene>
<sequence>MKRIFNFAFILFVFLLVLRSTSVQASDASIEIKTLGEVKKGNFIDIQIDLNNITNMYAASVDFNYDSKIILVKNISVNRSITGENIYEYNYPNNENNKAKYGFTFLGDTKGYTGTNNFLSIKAEVLSDGKLNINSDNFKIELVEKVNTSLVDIDYQLIVTEQMKKVKEPNNDESRKTESSASNNIGSNKNIEQNNITENSSFIDKTEINTTKTPLQQETTKIEKNNNSSGLLNKVQNVDSSNDAVPKDNTINDILDFNDKEGINVATETLPKDEANNPIDIDEKSSNSFFLPVIIIAILLILGSIMFYKKVSRRNIKRI</sequence>
<name>D9SN67_CLOC7</name>
<evidence type="ECO:0008006" key="6">
    <source>
        <dbReference type="Google" id="ProtNLM"/>
    </source>
</evidence>
<reference evidence="4 5" key="1">
    <citation type="submission" date="2010-08" db="EMBL/GenBank/DDBJ databases">
        <title>Complete sequence of Clostridium cellulovorans 743B.</title>
        <authorList>
            <consortium name="US DOE Joint Genome Institute"/>
            <person name="Lucas S."/>
            <person name="Copeland A."/>
            <person name="Lapidus A."/>
            <person name="Cheng J.-F."/>
            <person name="Bruce D."/>
            <person name="Goodwin L."/>
            <person name="Pitluck S."/>
            <person name="Chertkov O."/>
            <person name="Detter J.C."/>
            <person name="Han C."/>
            <person name="Tapia R."/>
            <person name="Land M."/>
            <person name="Hauser L."/>
            <person name="Chang Y.-J."/>
            <person name="Jeffries C."/>
            <person name="Kyrpides N."/>
            <person name="Ivanova N."/>
            <person name="Mikhailova N."/>
            <person name="Hemme C.L."/>
            <person name="Woyke T."/>
        </authorList>
    </citation>
    <scope>NUCLEOTIDE SEQUENCE [LARGE SCALE GENOMIC DNA]</scope>
    <source>
        <strain evidence="5">ATCC 35296 / DSM 3052 / OCM 3 / 743B</strain>
    </source>
</reference>
<organism evidence="4 5">
    <name type="scientific">Clostridium cellulovorans (strain ATCC 35296 / DSM 3052 / OCM 3 / 743B)</name>
    <dbReference type="NCBI Taxonomy" id="573061"/>
    <lineage>
        <taxon>Bacteria</taxon>
        <taxon>Bacillati</taxon>
        <taxon>Bacillota</taxon>
        <taxon>Clostridia</taxon>
        <taxon>Eubacteriales</taxon>
        <taxon>Clostridiaceae</taxon>
        <taxon>Clostridium</taxon>
    </lineage>
</organism>
<dbReference type="RefSeq" id="WP_010076845.1">
    <property type="nucleotide sequence ID" value="NC_014393.1"/>
</dbReference>
<dbReference type="InterPro" id="IPR008965">
    <property type="entry name" value="CBM2/CBM3_carb-bd_dom_sf"/>
</dbReference>
<evidence type="ECO:0000313" key="5">
    <source>
        <dbReference type="Proteomes" id="UP000002730"/>
    </source>
</evidence>
<keyword evidence="3" id="KW-0732">Signal</keyword>
<dbReference type="GO" id="GO:0030246">
    <property type="term" value="F:carbohydrate binding"/>
    <property type="evidence" value="ECO:0007669"/>
    <property type="project" value="InterPro"/>
</dbReference>